<dbReference type="PROSITE" id="PS50879">
    <property type="entry name" value="RNASE_H_1"/>
    <property type="match status" value="1"/>
</dbReference>
<proteinExistence type="predicted"/>
<dbReference type="GO" id="GO:0003676">
    <property type="term" value="F:nucleic acid binding"/>
    <property type="evidence" value="ECO:0007669"/>
    <property type="project" value="InterPro"/>
</dbReference>
<reference evidence="2" key="2">
    <citation type="journal article" date="2024" name="Plant">
        <title>Genomic evolution and insights into agronomic trait innovations of Sesamum species.</title>
        <authorList>
            <person name="Miao H."/>
            <person name="Wang L."/>
            <person name="Qu L."/>
            <person name="Liu H."/>
            <person name="Sun Y."/>
            <person name="Le M."/>
            <person name="Wang Q."/>
            <person name="Wei S."/>
            <person name="Zheng Y."/>
            <person name="Lin W."/>
            <person name="Duan Y."/>
            <person name="Cao H."/>
            <person name="Xiong S."/>
            <person name="Wang X."/>
            <person name="Wei L."/>
            <person name="Li C."/>
            <person name="Ma Q."/>
            <person name="Ju M."/>
            <person name="Zhao R."/>
            <person name="Li G."/>
            <person name="Mu C."/>
            <person name="Tian Q."/>
            <person name="Mei H."/>
            <person name="Zhang T."/>
            <person name="Gao T."/>
            <person name="Zhang H."/>
        </authorList>
    </citation>
    <scope>NUCLEOTIDE SEQUENCE</scope>
    <source>
        <strain evidence="2">KEN1</strain>
    </source>
</reference>
<dbReference type="EMBL" id="JACGWN010000012">
    <property type="protein sequence ID" value="KAL0416938.1"/>
    <property type="molecule type" value="Genomic_DNA"/>
</dbReference>
<dbReference type="PANTHER" id="PTHR47723:SF19">
    <property type="entry name" value="POLYNUCLEOTIDYL TRANSFERASE, RIBONUCLEASE H-LIKE SUPERFAMILY PROTEIN"/>
    <property type="match status" value="1"/>
</dbReference>
<dbReference type="SUPFAM" id="SSF53098">
    <property type="entry name" value="Ribonuclease H-like"/>
    <property type="match status" value="1"/>
</dbReference>
<dbReference type="Pfam" id="PF13456">
    <property type="entry name" value="RVT_3"/>
    <property type="match status" value="1"/>
</dbReference>
<reference evidence="2" key="1">
    <citation type="submission" date="2020-06" db="EMBL/GenBank/DDBJ databases">
        <authorList>
            <person name="Li T."/>
            <person name="Hu X."/>
            <person name="Zhang T."/>
            <person name="Song X."/>
            <person name="Zhang H."/>
            <person name="Dai N."/>
            <person name="Sheng W."/>
            <person name="Hou X."/>
            <person name="Wei L."/>
        </authorList>
    </citation>
    <scope>NUCLEOTIDE SEQUENCE</scope>
    <source>
        <strain evidence="2">KEN1</strain>
        <tissue evidence="2">Leaf</tissue>
    </source>
</reference>
<organism evidence="2">
    <name type="scientific">Sesamum latifolium</name>
    <dbReference type="NCBI Taxonomy" id="2727402"/>
    <lineage>
        <taxon>Eukaryota</taxon>
        <taxon>Viridiplantae</taxon>
        <taxon>Streptophyta</taxon>
        <taxon>Embryophyta</taxon>
        <taxon>Tracheophyta</taxon>
        <taxon>Spermatophyta</taxon>
        <taxon>Magnoliopsida</taxon>
        <taxon>eudicotyledons</taxon>
        <taxon>Gunneridae</taxon>
        <taxon>Pentapetalae</taxon>
        <taxon>asterids</taxon>
        <taxon>lamiids</taxon>
        <taxon>Lamiales</taxon>
        <taxon>Pedaliaceae</taxon>
        <taxon>Sesamum</taxon>
    </lineage>
</organism>
<protein>
    <submittedName>
        <fullName evidence="2">Ribonuclease H protein</fullName>
    </submittedName>
</protein>
<feature type="domain" description="RNase H type-1" evidence="1">
    <location>
        <begin position="21"/>
        <end position="99"/>
    </location>
</feature>
<accession>A0AAW2UIF9</accession>
<dbReference type="GO" id="GO:0004523">
    <property type="term" value="F:RNA-DNA hybrid ribonuclease activity"/>
    <property type="evidence" value="ECO:0007669"/>
    <property type="project" value="InterPro"/>
</dbReference>
<dbReference type="PANTHER" id="PTHR47723">
    <property type="entry name" value="OS05G0353850 PROTEIN"/>
    <property type="match status" value="1"/>
</dbReference>
<dbReference type="InterPro" id="IPR012337">
    <property type="entry name" value="RNaseH-like_sf"/>
</dbReference>
<dbReference type="InterPro" id="IPR036397">
    <property type="entry name" value="RNaseH_sf"/>
</dbReference>
<evidence type="ECO:0000313" key="2">
    <source>
        <dbReference type="EMBL" id="KAL0416938.1"/>
    </source>
</evidence>
<comment type="caution">
    <text evidence="2">The sequence shown here is derived from an EMBL/GenBank/DDBJ whole genome shotgun (WGS) entry which is preliminary data.</text>
</comment>
<dbReference type="Gene3D" id="3.30.420.10">
    <property type="entry name" value="Ribonuclease H-like superfamily/Ribonuclease H"/>
    <property type="match status" value="1"/>
</dbReference>
<name>A0AAW2UIF9_9LAMI</name>
<gene>
    <name evidence="2" type="ORF">Slati_3525700</name>
</gene>
<dbReference type="InterPro" id="IPR053151">
    <property type="entry name" value="RNase_H-like"/>
</dbReference>
<dbReference type="AlphaFoldDB" id="A0AAW2UIF9"/>
<dbReference type="CDD" id="cd06222">
    <property type="entry name" value="RNase_H_like"/>
    <property type="match status" value="1"/>
</dbReference>
<dbReference type="InterPro" id="IPR044730">
    <property type="entry name" value="RNase_H-like_dom_plant"/>
</dbReference>
<dbReference type="InterPro" id="IPR002156">
    <property type="entry name" value="RNaseH_domain"/>
</dbReference>
<sequence length="99" mass="10448">MGFILPTVPRAPRVVRWVTPSPVWFKLNSDRSSLGNPGLAGAGGIIRDAEGQVRLAYQVALGTTTSVIAELTAVWRGLELAMVHGLAPIVVEVGATMVI</sequence>
<evidence type="ECO:0000259" key="1">
    <source>
        <dbReference type="PROSITE" id="PS50879"/>
    </source>
</evidence>